<dbReference type="RefSeq" id="WP_044618561.1">
    <property type="nucleotide sequence ID" value="NZ_CP007142.1"/>
</dbReference>
<dbReference type="STRING" id="1445510.YC6258_04545"/>
<organism evidence="1 2">
    <name type="scientific">Gynuella sunshinyii YC6258</name>
    <dbReference type="NCBI Taxonomy" id="1445510"/>
    <lineage>
        <taxon>Bacteria</taxon>
        <taxon>Pseudomonadati</taxon>
        <taxon>Pseudomonadota</taxon>
        <taxon>Gammaproteobacteria</taxon>
        <taxon>Oceanospirillales</taxon>
        <taxon>Saccharospirillaceae</taxon>
        <taxon>Gynuella</taxon>
    </lineage>
</organism>
<dbReference type="OrthoDB" id="5298046at2"/>
<protein>
    <recommendedName>
        <fullName evidence="3">Anti-sigma-K factor rskA</fullName>
    </recommendedName>
</protein>
<dbReference type="EMBL" id="CP007142">
    <property type="protein sequence ID" value="AJQ96577.1"/>
    <property type="molecule type" value="Genomic_DNA"/>
</dbReference>
<gene>
    <name evidence="1" type="ORF">YC6258_04545</name>
</gene>
<dbReference type="Proteomes" id="UP000032266">
    <property type="component" value="Chromosome"/>
</dbReference>
<dbReference type="AlphaFoldDB" id="A0A0C5VPK3"/>
<accession>A0A0C5VPK3</accession>
<proteinExistence type="predicted"/>
<dbReference type="HOGENOM" id="CLU_096404_0_0_6"/>
<reference evidence="1 2" key="1">
    <citation type="submission" date="2014-01" db="EMBL/GenBank/DDBJ databases">
        <title>Full genme sequencing of cellulolytic bacterium Gynuella sunshinyii YC6258T gen. nov., sp. nov.</title>
        <authorList>
            <person name="Khan H."/>
            <person name="Chung E.J."/>
            <person name="Chung Y.R."/>
        </authorList>
    </citation>
    <scope>NUCLEOTIDE SEQUENCE [LARGE SCALE GENOMIC DNA]</scope>
    <source>
        <strain evidence="1 2">YC6258</strain>
    </source>
</reference>
<evidence type="ECO:0000313" key="2">
    <source>
        <dbReference type="Proteomes" id="UP000032266"/>
    </source>
</evidence>
<name>A0A0C5VPK3_9GAMM</name>
<keyword evidence="2" id="KW-1185">Reference proteome</keyword>
<evidence type="ECO:0008006" key="3">
    <source>
        <dbReference type="Google" id="ProtNLM"/>
    </source>
</evidence>
<dbReference type="KEGG" id="gsn:YC6258_04545"/>
<evidence type="ECO:0000313" key="1">
    <source>
        <dbReference type="EMBL" id="AJQ96577.1"/>
    </source>
</evidence>
<sequence length="240" mass="26781">MHESLRYQHPVVRRHLASQYVLGSQSARVRRRFERLMQEDTELLAEVYKWQQVLTGLADTIPPKKAPEQVWKNLSAQIDPAPSQPSPSPTQRWSGLFSIWQLTTAVLVVLVATLLYIKPAEIQVGADYIALMDSDDADANPELLISAYLSNGQQPSRLQFEWNDRTPRTNIEGLTLFAIDKDSGAITNLGRIGDISRPMLMEKSQWAALKNSSELIIATGNDPSQGQIFRGPCVQIAQSG</sequence>